<dbReference type="Proteomes" id="UP000801864">
    <property type="component" value="Unassembled WGS sequence"/>
</dbReference>
<name>A0A9P5CA32_9HYPO</name>
<reference evidence="1 2" key="1">
    <citation type="submission" date="2018-06" db="EMBL/GenBank/DDBJ databases">
        <title>Genome analysis of cellulolytic fungus Trichoderma lentiforme CFAM-422.</title>
        <authorList>
            <person name="Steindorff A.S."/>
            <person name="Formighieri E.F."/>
            <person name="Midorikawa G.E.O."/>
            <person name="Tamietti M.S."/>
            <person name="Ramos E.Z."/>
            <person name="Silva A.S."/>
            <person name="Bon E.P.S."/>
            <person name="Mendes T.D."/>
            <person name="Damaso M.C.T."/>
            <person name="Favaro L.C.L."/>
        </authorList>
    </citation>
    <scope>NUCLEOTIDE SEQUENCE [LARGE SCALE GENOMIC DNA]</scope>
    <source>
        <strain evidence="1 2">CFAM-422</strain>
    </source>
</reference>
<accession>A0A9P5CA32</accession>
<protein>
    <submittedName>
        <fullName evidence="1">Uncharacterized protein</fullName>
    </submittedName>
</protein>
<evidence type="ECO:0000313" key="2">
    <source>
        <dbReference type="Proteomes" id="UP000801864"/>
    </source>
</evidence>
<dbReference type="AlphaFoldDB" id="A0A9P5CA32"/>
<sequence length="74" mass="8573">MAQLRAQWAREMKSLRTKPEIVTANPGDETLSFMEEDTRDETTVTLRGEDESYRRRSSDLIVVDSEADEMSDYL</sequence>
<organism evidence="1 2">
    <name type="scientific">Trichoderma lentiforme</name>
    <dbReference type="NCBI Taxonomy" id="1567552"/>
    <lineage>
        <taxon>Eukaryota</taxon>
        <taxon>Fungi</taxon>
        <taxon>Dikarya</taxon>
        <taxon>Ascomycota</taxon>
        <taxon>Pezizomycotina</taxon>
        <taxon>Sordariomycetes</taxon>
        <taxon>Hypocreomycetidae</taxon>
        <taxon>Hypocreales</taxon>
        <taxon>Hypocreaceae</taxon>
        <taxon>Trichoderma</taxon>
    </lineage>
</organism>
<keyword evidence="2" id="KW-1185">Reference proteome</keyword>
<evidence type="ECO:0000313" key="1">
    <source>
        <dbReference type="EMBL" id="KAF3062602.1"/>
    </source>
</evidence>
<dbReference type="EMBL" id="QLNT01000021">
    <property type="protein sequence ID" value="KAF3062602.1"/>
    <property type="molecule type" value="Genomic_DNA"/>
</dbReference>
<proteinExistence type="predicted"/>
<gene>
    <name evidence="1" type="ORF">CFAM422_010717</name>
</gene>
<comment type="caution">
    <text evidence="1">The sequence shown here is derived from an EMBL/GenBank/DDBJ whole genome shotgun (WGS) entry which is preliminary data.</text>
</comment>